<sequence>MTKDFTQEFKDSQAKAWAENILAVLKAPDPIHAVREEVTALIFDCARFQVLVLDAAPNPDPTGLRGWLGISGELRHHLDLLSTTDTYLADCVRSNSGVANPAAVWEAVLLRYRVLWAGMNIFNALRDPLGDVHKEIGSDWFWPLLCIQCAVSEAVYRDGAGLPLTMNPDPQVTLKISSTLLSLVELVRGGSEYPDLEWQQINKVSLPRHA</sequence>
<dbReference type="Proteomes" id="UP000736373">
    <property type="component" value="Unassembled WGS sequence"/>
</dbReference>
<dbReference type="RefSeq" id="WP_187638226.1">
    <property type="nucleotide sequence ID" value="NZ_VZQQ01000051.1"/>
</dbReference>
<accession>A0ABR7PYC1</accession>
<comment type="caution">
    <text evidence="1">The sequence shown here is derived from an EMBL/GenBank/DDBJ whole genome shotgun (WGS) entry which is preliminary data.</text>
</comment>
<evidence type="ECO:0000313" key="1">
    <source>
        <dbReference type="EMBL" id="MBC8751291.1"/>
    </source>
</evidence>
<organism evidence="1 2">
    <name type="scientific">Paraburkholderia podalyriae</name>
    <dbReference type="NCBI Taxonomy" id="1938811"/>
    <lineage>
        <taxon>Bacteria</taxon>
        <taxon>Pseudomonadati</taxon>
        <taxon>Pseudomonadota</taxon>
        <taxon>Betaproteobacteria</taxon>
        <taxon>Burkholderiales</taxon>
        <taxon>Burkholderiaceae</taxon>
        <taxon>Paraburkholderia</taxon>
    </lineage>
</organism>
<proteinExistence type="predicted"/>
<reference evidence="1 2" key="1">
    <citation type="submission" date="2019-09" db="EMBL/GenBank/DDBJ databases">
        <title>Paraburkholderia podalyriae sp. nov., A South African Podalyria-associated rhizobium.</title>
        <authorList>
            <person name="Mavima L."/>
            <person name="Beukes C.W."/>
            <person name="Palmer M."/>
            <person name="De Meyer S.E."/>
            <person name="James E.K."/>
            <person name="Maluk M."/>
            <person name="Avontuur J.R."/>
            <person name="Chan W.Y."/>
            <person name="Venter S.N."/>
            <person name="Steenkamp E.T."/>
        </authorList>
    </citation>
    <scope>NUCLEOTIDE SEQUENCE [LARGE SCALE GENOMIC DNA]</scope>
    <source>
        <strain evidence="1 2">WC7.3b</strain>
    </source>
</reference>
<keyword evidence="2" id="KW-1185">Reference proteome</keyword>
<gene>
    <name evidence="1" type="ORF">F6X42_33530</name>
</gene>
<name>A0ABR7PYC1_9BURK</name>
<protein>
    <submittedName>
        <fullName evidence="1">Uncharacterized protein</fullName>
    </submittedName>
</protein>
<evidence type="ECO:0000313" key="2">
    <source>
        <dbReference type="Proteomes" id="UP000736373"/>
    </source>
</evidence>
<dbReference type="EMBL" id="VZQQ01000051">
    <property type="protein sequence ID" value="MBC8751291.1"/>
    <property type="molecule type" value="Genomic_DNA"/>
</dbReference>